<evidence type="ECO:0000313" key="3">
    <source>
        <dbReference type="EMBL" id="SEG57832.1"/>
    </source>
</evidence>
<sequence length="691" mass="76838">MSVKVSVIVPVYNPGKYIEPCIESLLGQTLPAQELELLFVDDGSTDDSPARLDELAAEHSHVRVIHIPNSGWPGKPRNIGVTEARGEYVHFVDQDDFLAPDALRRLWEMGHRNRSDIVIGKVASNFRGVPHGVFRTNREKCTIHDAPLVDSLTPHKMFRTRFLRDNALAYPEGRRRLEDQLYMMEAYFPAKVVSILGDYTCYHYSKRDDGKNAGSAKIVPAGYYGNLREVLDVVVANTEPGTFRDDLLRRFYRVEMLGRISEPAMPKYDAAYRDEMIDAIRELAADHVNDGVHDGLGAILRLRSTVLRRDRREDLVEIARRASTVKGVARLEELRWEDGRIAVTITARLVWGEDRRPLSLLRRGERYYLHPEFHQGLLDDGELIDVTDELDGYRAEVSLRDRETAVEWACPAEFDRVVEELPVTERGPEGVACEVRLRGVGYLDPKKVRGRDALHKGMWDVWVPVRGLGMVRKARLGADRAPGVDAACLPALLGSPARLTVPYFTHPHGNLTLDVDRRGKKIGDALAGHEVLRVPGDGFELELAAVSHPGTAPARAWLVLRGAGADAGFLGLPATLEPVGGRVRLCPTDAGGSEALFTGPQAGTWQLSARLDGGTSGPELKIGQVRVDDHGRMHPVESLATVDPATALEAATRRRRSAQRSALRRIGRPMMRRLNPATRKRLRRLGVRLGA</sequence>
<keyword evidence="3" id="KW-0808">Transferase</keyword>
<dbReference type="PANTHER" id="PTHR22916">
    <property type="entry name" value="GLYCOSYLTRANSFERASE"/>
    <property type="match status" value="1"/>
</dbReference>
<organism evidence="3 4">
    <name type="scientific">Actinacidiphila yanglinensis</name>
    <dbReference type="NCBI Taxonomy" id="310779"/>
    <lineage>
        <taxon>Bacteria</taxon>
        <taxon>Bacillati</taxon>
        <taxon>Actinomycetota</taxon>
        <taxon>Actinomycetes</taxon>
        <taxon>Kitasatosporales</taxon>
        <taxon>Streptomycetaceae</taxon>
        <taxon>Actinacidiphila</taxon>
    </lineage>
</organism>
<gene>
    <name evidence="3" type="ORF">SAMN05216223_106366</name>
</gene>
<dbReference type="GO" id="GO:0016758">
    <property type="term" value="F:hexosyltransferase activity"/>
    <property type="evidence" value="ECO:0007669"/>
    <property type="project" value="UniProtKB-ARBA"/>
</dbReference>
<evidence type="ECO:0000313" key="4">
    <source>
        <dbReference type="Proteomes" id="UP000236754"/>
    </source>
</evidence>
<dbReference type="InterPro" id="IPR029044">
    <property type="entry name" value="Nucleotide-diphossugar_trans"/>
</dbReference>
<evidence type="ECO:0000259" key="2">
    <source>
        <dbReference type="Pfam" id="PF22181"/>
    </source>
</evidence>
<protein>
    <submittedName>
        <fullName evidence="3">Glycosyltransferase involved in cell wall bisynthesis</fullName>
    </submittedName>
</protein>
<dbReference type="Pfam" id="PF22181">
    <property type="entry name" value="TarS_linker"/>
    <property type="match status" value="1"/>
</dbReference>
<dbReference type="InterPro" id="IPR054028">
    <property type="entry name" value="TarS/TarP_linker"/>
</dbReference>
<evidence type="ECO:0000259" key="1">
    <source>
        <dbReference type="Pfam" id="PF00535"/>
    </source>
</evidence>
<accession>A0A1H6BAZ7</accession>
<dbReference type="CDD" id="cd00761">
    <property type="entry name" value="Glyco_tranf_GTA_type"/>
    <property type="match status" value="1"/>
</dbReference>
<dbReference type="RefSeq" id="WP_103886618.1">
    <property type="nucleotide sequence ID" value="NZ_FNVU01000006.1"/>
</dbReference>
<dbReference type="EMBL" id="FNVU01000006">
    <property type="protein sequence ID" value="SEG57832.1"/>
    <property type="molecule type" value="Genomic_DNA"/>
</dbReference>
<dbReference type="Pfam" id="PF00535">
    <property type="entry name" value="Glycos_transf_2"/>
    <property type="match status" value="1"/>
</dbReference>
<name>A0A1H6BAZ7_9ACTN</name>
<dbReference type="PANTHER" id="PTHR22916:SF3">
    <property type="entry name" value="UDP-GLCNAC:BETAGAL BETA-1,3-N-ACETYLGLUCOSAMINYLTRANSFERASE-LIKE PROTEIN 1"/>
    <property type="match status" value="1"/>
</dbReference>
<dbReference type="Gene3D" id="3.90.550.10">
    <property type="entry name" value="Spore Coat Polysaccharide Biosynthesis Protein SpsA, Chain A"/>
    <property type="match status" value="1"/>
</dbReference>
<dbReference type="SUPFAM" id="SSF53448">
    <property type="entry name" value="Nucleotide-diphospho-sugar transferases"/>
    <property type="match status" value="1"/>
</dbReference>
<proteinExistence type="predicted"/>
<feature type="domain" description="TarS/TarP linker" evidence="2">
    <location>
        <begin position="220"/>
        <end position="319"/>
    </location>
</feature>
<dbReference type="InterPro" id="IPR001173">
    <property type="entry name" value="Glyco_trans_2-like"/>
</dbReference>
<dbReference type="AlphaFoldDB" id="A0A1H6BAZ7"/>
<reference evidence="3 4" key="1">
    <citation type="submission" date="2016-10" db="EMBL/GenBank/DDBJ databases">
        <authorList>
            <person name="de Groot N.N."/>
        </authorList>
    </citation>
    <scope>NUCLEOTIDE SEQUENCE [LARGE SCALE GENOMIC DNA]</scope>
    <source>
        <strain evidence="3 4">CGMCC 4.2023</strain>
    </source>
</reference>
<dbReference type="Proteomes" id="UP000236754">
    <property type="component" value="Unassembled WGS sequence"/>
</dbReference>
<dbReference type="OrthoDB" id="2676521at2"/>
<feature type="domain" description="Glycosyltransferase 2-like" evidence="1">
    <location>
        <begin position="6"/>
        <end position="137"/>
    </location>
</feature>
<keyword evidence="4" id="KW-1185">Reference proteome</keyword>